<name>A0ABD0WNT8_UMBPY</name>
<reference evidence="1 2" key="1">
    <citation type="submission" date="2024-06" db="EMBL/GenBank/DDBJ databases">
        <authorList>
            <person name="Pan Q."/>
            <person name="Wen M."/>
            <person name="Jouanno E."/>
            <person name="Zahm M."/>
            <person name="Klopp C."/>
            <person name="Cabau C."/>
            <person name="Louis A."/>
            <person name="Berthelot C."/>
            <person name="Parey E."/>
            <person name="Roest Crollius H."/>
            <person name="Montfort J."/>
            <person name="Robinson-Rechavi M."/>
            <person name="Bouchez O."/>
            <person name="Lampietro C."/>
            <person name="Lopez Roques C."/>
            <person name="Donnadieu C."/>
            <person name="Postlethwait J."/>
            <person name="Bobe J."/>
            <person name="Verreycken H."/>
            <person name="Guiguen Y."/>
        </authorList>
    </citation>
    <scope>NUCLEOTIDE SEQUENCE [LARGE SCALE GENOMIC DNA]</scope>
    <source>
        <strain evidence="1">Up_M1</strain>
        <tissue evidence="1">Testis</tissue>
    </source>
</reference>
<dbReference type="EMBL" id="JAGEUA010000005">
    <property type="protein sequence ID" value="KAL0978529.1"/>
    <property type="molecule type" value="Genomic_DNA"/>
</dbReference>
<accession>A0ABD0WNT8</accession>
<proteinExistence type="predicted"/>
<dbReference type="AlphaFoldDB" id="A0ABD0WNT8"/>
<dbReference type="Proteomes" id="UP001557470">
    <property type="component" value="Unassembled WGS sequence"/>
</dbReference>
<evidence type="ECO:0000313" key="1">
    <source>
        <dbReference type="EMBL" id="KAL0978529.1"/>
    </source>
</evidence>
<organism evidence="1 2">
    <name type="scientific">Umbra pygmaea</name>
    <name type="common">Eastern mudminnow</name>
    <dbReference type="NCBI Taxonomy" id="75934"/>
    <lineage>
        <taxon>Eukaryota</taxon>
        <taxon>Metazoa</taxon>
        <taxon>Chordata</taxon>
        <taxon>Craniata</taxon>
        <taxon>Vertebrata</taxon>
        <taxon>Euteleostomi</taxon>
        <taxon>Actinopterygii</taxon>
        <taxon>Neopterygii</taxon>
        <taxon>Teleostei</taxon>
        <taxon>Protacanthopterygii</taxon>
        <taxon>Esociformes</taxon>
        <taxon>Umbridae</taxon>
        <taxon>Umbra</taxon>
    </lineage>
</organism>
<keyword evidence="2" id="KW-1185">Reference proteome</keyword>
<protein>
    <submittedName>
        <fullName evidence="1">Uncharacterized protein</fullName>
    </submittedName>
</protein>
<sequence>MVLMTYICEAALLRKSTASEFFRPVREKRAAECFPAGCSTEDSEAEELLEANSEYGDRLKILFNGGIGAGINSSPGIELKLEEGSGM</sequence>
<evidence type="ECO:0000313" key="2">
    <source>
        <dbReference type="Proteomes" id="UP001557470"/>
    </source>
</evidence>
<comment type="caution">
    <text evidence="1">The sequence shown here is derived from an EMBL/GenBank/DDBJ whole genome shotgun (WGS) entry which is preliminary data.</text>
</comment>
<gene>
    <name evidence="1" type="ORF">UPYG_G00171730</name>
</gene>